<evidence type="ECO:0008006" key="3">
    <source>
        <dbReference type="Google" id="ProtNLM"/>
    </source>
</evidence>
<sequence length="539" mass="60798">MPEIISPVKFQNVVKDGFTASMKYRKASAMFIREFAGQYYDREKGITGEEPINLIFNAISSIVPNLVMNNPVTEITSDYLPQQEYGELLALGVNQVVKKMGLKDIFRAWIVSAFFGWGIIKTGLSASGSALQFGDNRVDPGQVYTELVALDNFVIDPSCTEVSKAAFMGDKIRVPRQVLLDDSGYDTESVKRLPRSEFKPGEKVNSLYNMYSLQDFVDVVELWVPEANALVTIPDPKQMILPDFIRVIDYYGPNTGPYTLLTFTPPVPNKPRPIIPVAIWYDLHKMANEMFVKSMEQASRQKDVLLVNPSVADEGQDIKEAVDGDVITSTDPKGAQVHSFGGQNTSNSVFLQECQMQFNYMARNPDQMSGNMTKATKGTKESATRSSIIETNSNIGIEDSRSILYDRSSEVTQKIAWYLHNDPLIKLPLIKRVNGQPVQLTLTPEQRTGDFLRFVFKIRARSMSRLDPNMRSKRIIEFATNLLPAVMNAGMLAMQMGMEFNVQKAVMDLGYELEIAEVIQDWFNDPDYQRKMMLRMNVI</sequence>
<accession>A0A0F9EBS5</accession>
<comment type="caution">
    <text evidence="2">The sequence shown here is derived from an EMBL/GenBank/DDBJ whole genome shotgun (WGS) entry which is preliminary data.</text>
</comment>
<gene>
    <name evidence="2" type="ORF">LCGC14_2095350</name>
</gene>
<evidence type="ECO:0000256" key="1">
    <source>
        <dbReference type="SAM" id="MobiDB-lite"/>
    </source>
</evidence>
<evidence type="ECO:0000313" key="2">
    <source>
        <dbReference type="EMBL" id="KKL71394.1"/>
    </source>
</evidence>
<dbReference type="AlphaFoldDB" id="A0A0F9EBS5"/>
<organism evidence="2">
    <name type="scientific">marine sediment metagenome</name>
    <dbReference type="NCBI Taxonomy" id="412755"/>
    <lineage>
        <taxon>unclassified sequences</taxon>
        <taxon>metagenomes</taxon>
        <taxon>ecological metagenomes</taxon>
    </lineage>
</organism>
<feature type="compositionally biased region" description="Polar residues" evidence="1">
    <location>
        <begin position="366"/>
        <end position="376"/>
    </location>
</feature>
<dbReference type="EMBL" id="LAZR01025607">
    <property type="protein sequence ID" value="KKL71394.1"/>
    <property type="molecule type" value="Genomic_DNA"/>
</dbReference>
<protein>
    <recommendedName>
        <fullName evidence="3">Portal protein</fullName>
    </recommendedName>
</protein>
<reference evidence="2" key="1">
    <citation type="journal article" date="2015" name="Nature">
        <title>Complex archaea that bridge the gap between prokaryotes and eukaryotes.</title>
        <authorList>
            <person name="Spang A."/>
            <person name="Saw J.H."/>
            <person name="Jorgensen S.L."/>
            <person name="Zaremba-Niedzwiedzka K."/>
            <person name="Martijn J."/>
            <person name="Lind A.E."/>
            <person name="van Eijk R."/>
            <person name="Schleper C."/>
            <person name="Guy L."/>
            <person name="Ettema T.J."/>
        </authorList>
    </citation>
    <scope>NUCLEOTIDE SEQUENCE</scope>
</reference>
<feature type="region of interest" description="Disordered" evidence="1">
    <location>
        <begin position="365"/>
        <end position="387"/>
    </location>
</feature>
<proteinExistence type="predicted"/>
<name>A0A0F9EBS5_9ZZZZ</name>